<dbReference type="VEuPathDB" id="FungiDB:MGYG_02711"/>
<protein>
    <submittedName>
        <fullName evidence="6">PEX11 domain-containing protein</fullName>
    </submittedName>
</protein>
<comment type="subcellular location">
    <subcellularLocation>
        <location evidence="4">Peroxisome membrane</location>
    </subcellularLocation>
</comment>
<organism evidence="7">
    <name type="scientific">Arthroderma gypseum (strain ATCC MYA-4604 / CBS 118893)</name>
    <name type="common">Microsporum gypseum</name>
    <dbReference type="NCBI Taxonomy" id="535722"/>
    <lineage>
        <taxon>Eukaryota</taxon>
        <taxon>Fungi</taxon>
        <taxon>Dikarya</taxon>
        <taxon>Ascomycota</taxon>
        <taxon>Pezizomycotina</taxon>
        <taxon>Eurotiomycetes</taxon>
        <taxon>Eurotiomycetidae</taxon>
        <taxon>Onygenales</taxon>
        <taxon>Arthrodermataceae</taxon>
        <taxon>Nannizzia</taxon>
    </lineage>
</organism>
<evidence type="ECO:0000256" key="5">
    <source>
        <dbReference type="SAM" id="MobiDB-lite"/>
    </source>
</evidence>
<dbReference type="Pfam" id="PF05648">
    <property type="entry name" value="PEX11"/>
    <property type="match status" value="1"/>
</dbReference>
<evidence type="ECO:0000256" key="2">
    <source>
        <dbReference type="ARBA" id="ARBA00023136"/>
    </source>
</evidence>
<dbReference type="OrthoDB" id="3636394at2759"/>
<keyword evidence="7" id="KW-1185">Reference proteome</keyword>
<evidence type="ECO:0000313" key="6">
    <source>
        <dbReference type="EMBL" id="EFQ99697.1"/>
    </source>
</evidence>
<keyword evidence="1" id="KW-0962">Peroxisome biogenesis</keyword>
<dbReference type="OMA" id="MFFTTFT"/>
<dbReference type="GeneID" id="10030486"/>
<dbReference type="InParanoid" id="E4UNU4"/>
<sequence>MATTPQPWMSQFSGYINSAPGIENTLRLFQFSCVILGSLSGASPSPWARAGGQFALSRRYFRYFKFIDHFQNAWTAYTLSDSAPPHRRGSVASTLEFSKWSLLGIYLLLEGVTIFDALGVQRTAWGDRALLESHKFWLYGLVFSLLSTLWQMVQLRQAPKSPAASQQTKKDSNAKDSKDGSEKTPSVEKQTVNNADFTVVHQALMKDLIITGCDICIPGHILGWIPISATMMGSAAVLSTLLVGRDRWVQAHGGSR</sequence>
<dbReference type="eggNOG" id="ENOG502SS81">
    <property type="taxonomic scope" value="Eukaryota"/>
</dbReference>
<feature type="region of interest" description="Disordered" evidence="5">
    <location>
        <begin position="161"/>
        <end position="188"/>
    </location>
</feature>
<dbReference type="PANTHER" id="PTHR12652:SF23">
    <property type="entry name" value="MICROBODY (PEROXISOME) PROLIFERATION PROTEIN PEROXIN 11B (EUROFUNG)"/>
    <property type="match status" value="1"/>
</dbReference>
<reference evidence="7" key="1">
    <citation type="journal article" date="2012" name="MBio">
        <title>Comparative genome analysis of Trichophyton rubrum and related dermatophytes reveals candidate genes involved in infection.</title>
        <authorList>
            <person name="Martinez D.A."/>
            <person name="Oliver B.G."/>
            <person name="Graeser Y."/>
            <person name="Goldberg J.M."/>
            <person name="Li W."/>
            <person name="Martinez-Rossi N.M."/>
            <person name="Monod M."/>
            <person name="Shelest E."/>
            <person name="Barton R.C."/>
            <person name="Birch E."/>
            <person name="Brakhage A.A."/>
            <person name="Chen Z."/>
            <person name="Gurr S.J."/>
            <person name="Heiman D."/>
            <person name="Heitman J."/>
            <person name="Kosti I."/>
            <person name="Rossi A."/>
            <person name="Saif S."/>
            <person name="Samalova M."/>
            <person name="Saunders C.W."/>
            <person name="Shea T."/>
            <person name="Summerbell R.C."/>
            <person name="Xu J."/>
            <person name="Young S."/>
            <person name="Zeng Q."/>
            <person name="Birren B.W."/>
            <person name="Cuomo C.A."/>
            <person name="White T.C."/>
        </authorList>
    </citation>
    <scope>NUCLEOTIDE SEQUENCE [LARGE SCALE GENOMIC DNA]</scope>
    <source>
        <strain evidence="7">ATCC MYA-4604 / CBS 118893</strain>
    </source>
</reference>
<evidence type="ECO:0000256" key="3">
    <source>
        <dbReference type="ARBA" id="ARBA00023140"/>
    </source>
</evidence>
<gene>
    <name evidence="6" type="ORF">MGYG_02711</name>
</gene>
<feature type="compositionally biased region" description="Basic and acidic residues" evidence="5">
    <location>
        <begin position="168"/>
        <end position="186"/>
    </location>
</feature>
<dbReference type="InterPro" id="IPR008733">
    <property type="entry name" value="PEX11"/>
</dbReference>
<dbReference type="Proteomes" id="UP000002669">
    <property type="component" value="Unassembled WGS sequence"/>
</dbReference>
<keyword evidence="3" id="KW-0576">Peroxisome</keyword>
<dbReference type="HOGENOM" id="CLU_049216_1_1_1"/>
<accession>E4UNU4</accession>
<dbReference type="PANTHER" id="PTHR12652">
    <property type="entry name" value="PEROXISOMAL BIOGENESIS FACTOR 11"/>
    <property type="match status" value="1"/>
</dbReference>
<dbReference type="EMBL" id="DS989823">
    <property type="protein sequence ID" value="EFQ99697.1"/>
    <property type="molecule type" value="Genomic_DNA"/>
</dbReference>
<keyword evidence="2" id="KW-0472">Membrane</keyword>
<evidence type="ECO:0000256" key="1">
    <source>
        <dbReference type="ARBA" id="ARBA00022593"/>
    </source>
</evidence>
<dbReference type="RefSeq" id="XP_003175180.1">
    <property type="nucleotide sequence ID" value="XM_003175132.1"/>
</dbReference>
<name>E4UNU4_ARTGP</name>
<evidence type="ECO:0000256" key="4">
    <source>
        <dbReference type="ARBA" id="ARBA00046271"/>
    </source>
</evidence>
<dbReference type="GO" id="GO:0016559">
    <property type="term" value="P:peroxisome fission"/>
    <property type="evidence" value="ECO:0007669"/>
    <property type="project" value="InterPro"/>
</dbReference>
<dbReference type="GO" id="GO:0005778">
    <property type="term" value="C:peroxisomal membrane"/>
    <property type="evidence" value="ECO:0007669"/>
    <property type="project" value="UniProtKB-SubCell"/>
</dbReference>
<proteinExistence type="predicted"/>
<dbReference type="AlphaFoldDB" id="E4UNU4"/>
<evidence type="ECO:0000313" key="7">
    <source>
        <dbReference type="Proteomes" id="UP000002669"/>
    </source>
</evidence>